<reference evidence="8 9" key="1">
    <citation type="submission" date="2019-03" db="EMBL/GenBank/DDBJ databases">
        <title>Genomic Encyclopedia of Type Strains, Phase IV (KMG-IV): sequencing the most valuable type-strain genomes for metagenomic binning, comparative biology and taxonomic classification.</title>
        <authorList>
            <person name="Goeker M."/>
        </authorList>
    </citation>
    <scope>NUCLEOTIDE SEQUENCE [LARGE SCALE GENOMIC DNA]</scope>
    <source>
        <strain evidence="8 9">DSM 26377</strain>
    </source>
</reference>
<dbReference type="CDD" id="cd17324">
    <property type="entry name" value="MFS_NepI_like"/>
    <property type="match status" value="1"/>
</dbReference>
<feature type="transmembrane region" description="Helical" evidence="6">
    <location>
        <begin position="279"/>
        <end position="296"/>
    </location>
</feature>
<protein>
    <submittedName>
        <fullName evidence="8">Putative MFS family arabinose efflux permease</fullName>
    </submittedName>
</protein>
<evidence type="ECO:0000313" key="9">
    <source>
        <dbReference type="Proteomes" id="UP000295341"/>
    </source>
</evidence>
<evidence type="ECO:0000256" key="2">
    <source>
        <dbReference type="ARBA" id="ARBA00022475"/>
    </source>
</evidence>
<evidence type="ECO:0000256" key="5">
    <source>
        <dbReference type="ARBA" id="ARBA00023136"/>
    </source>
</evidence>
<proteinExistence type="predicted"/>
<evidence type="ECO:0000256" key="3">
    <source>
        <dbReference type="ARBA" id="ARBA00022692"/>
    </source>
</evidence>
<dbReference type="PROSITE" id="PS50850">
    <property type="entry name" value="MFS"/>
    <property type="match status" value="1"/>
</dbReference>
<dbReference type="InterPro" id="IPR050189">
    <property type="entry name" value="MFS_Efflux_Transporters"/>
</dbReference>
<feature type="transmembrane region" description="Helical" evidence="6">
    <location>
        <begin position="136"/>
        <end position="154"/>
    </location>
</feature>
<feature type="transmembrane region" description="Helical" evidence="6">
    <location>
        <begin position="214"/>
        <end position="236"/>
    </location>
</feature>
<feature type="transmembrane region" description="Helical" evidence="6">
    <location>
        <begin position="78"/>
        <end position="97"/>
    </location>
</feature>
<evidence type="ECO:0000256" key="6">
    <source>
        <dbReference type="SAM" id="Phobius"/>
    </source>
</evidence>
<comment type="caution">
    <text evidence="8">The sequence shown here is derived from an EMBL/GenBank/DDBJ whole genome shotgun (WGS) entry which is preliminary data.</text>
</comment>
<keyword evidence="9" id="KW-1185">Reference proteome</keyword>
<sequence length="391" mass="40424">MSVAQSSFDRAGLIALCVAAFVSMSAMRLCDPLLPAFAAAFAVTTGEAARTVSAFAVAYGSMQLLFGPLGDRYGKFRVIAVAVTVCTAGNLMALFSGDLQGLVIARVLSGATAAGVIPLSLAWVGDSVSYERRQEVLGHLMVATLLGAAFGQWMSGVMADTVGWRWAFGLMAAMFALTGTQLLRMSAGRTPVAGSAHASGNFFRNVQSVLRLRWARWILGLTALEGAFAFSVFAFVPAYLHGEFGMSLNRAAAVAALFAGGGLAYAFQARRMVAWLGEPGLALGGAGLMGACLVGMACMSSWVFAVPGCLLAGLGFAMLHATLQTHATQMAPAIRGTATALFGACIFLGQSVGILGAAFVVDHGGYRAVFVIAGCVIAITGGVFARSLRSR</sequence>
<keyword evidence="3 6" id="KW-0812">Transmembrane</keyword>
<dbReference type="SUPFAM" id="SSF103473">
    <property type="entry name" value="MFS general substrate transporter"/>
    <property type="match status" value="1"/>
</dbReference>
<dbReference type="PANTHER" id="PTHR43124">
    <property type="entry name" value="PURINE EFFLUX PUMP PBUE"/>
    <property type="match status" value="1"/>
</dbReference>
<dbReference type="PANTHER" id="PTHR43124:SF3">
    <property type="entry name" value="CHLORAMPHENICOL EFFLUX PUMP RV0191"/>
    <property type="match status" value="1"/>
</dbReference>
<dbReference type="GO" id="GO:0005886">
    <property type="term" value="C:plasma membrane"/>
    <property type="evidence" value="ECO:0007669"/>
    <property type="project" value="UniProtKB-SubCell"/>
</dbReference>
<keyword evidence="4 6" id="KW-1133">Transmembrane helix</keyword>
<feature type="transmembrane region" description="Helical" evidence="6">
    <location>
        <begin position="340"/>
        <end position="360"/>
    </location>
</feature>
<keyword evidence="5 6" id="KW-0472">Membrane</keyword>
<feature type="transmembrane region" description="Helical" evidence="6">
    <location>
        <begin position="166"/>
        <end position="183"/>
    </location>
</feature>
<dbReference type="AlphaFoldDB" id="A0A4S3K0V0"/>
<dbReference type="InterPro" id="IPR036259">
    <property type="entry name" value="MFS_trans_sf"/>
</dbReference>
<feature type="domain" description="Major facilitator superfamily (MFS) profile" evidence="7">
    <location>
        <begin position="12"/>
        <end position="391"/>
    </location>
</feature>
<feature type="transmembrane region" description="Helical" evidence="6">
    <location>
        <begin position="103"/>
        <end position="124"/>
    </location>
</feature>
<accession>A0A4S3K0V0</accession>
<evidence type="ECO:0000256" key="4">
    <source>
        <dbReference type="ARBA" id="ARBA00022989"/>
    </source>
</evidence>
<feature type="transmembrane region" description="Helical" evidence="6">
    <location>
        <begin position="248"/>
        <end position="267"/>
    </location>
</feature>
<dbReference type="RefSeq" id="WP_162850947.1">
    <property type="nucleotide sequence ID" value="NZ_MWIN01000023.1"/>
</dbReference>
<evidence type="ECO:0000313" key="8">
    <source>
        <dbReference type="EMBL" id="TDU30700.1"/>
    </source>
</evidence>
<dbReference type="Proteomes" id="UP000295341">
    <property type="component" value="Unassembled WGS sequence"/>
</dbReference>
<dbReference type="EMBL" id="SOBT01000008">
    <property type="protein sequence ID" value="TDU30700.1"/>
    <property type="molecule type" value="Genomic_DNA"/>
</dbReference>
<feature type="transmembrane region" description="Helical" evidence="6">
    <location>
        <begin position="302"/>
        <end position="319"/>
    </location>
</feature>
<dbReference type="InterPro" id="IPR011701">
    <property type="entry name" value="MFS"/>
</dbReference>
<organism evidence="8 9">
    <name type="scientific">Panacagrimonas perspica</name>
    <dbReference type="NCBI Taxonomy" id="381431"/>
    <lineage>
        <taxon>Bacteria</taxon>
        <taxon>Pseudomonadati</taxon>
        <taxon>Pseudomonadota</taxon>
        <taxon>Gammaproteobacteria</taxon>
        <taxon>Nevskiales</taxon>
        <taxon>Nevskiaceae</taxon>
        <taxon>Panacagrimonas</taxon>
    </lineage>
</organism>
<gene>
    <name evidence="8" type="ORF">DFR24_0049</name>
</gene>
<name>A0A4S3K0V0_9GAMM</name>
<feature type="transmembrane region" description="Helical" evidence="6">
    <location>
        <begin position="366"/>
        <end position="385"/>
    </location>
</feature>
<comment type="subcellular location">
    <subcellularLocation>
        <location evidence="1">Cell membrane</location>
        <topology evidence="1">Multi-pass membrane protein</topology>
    </subcellularLocation>
</comment>
<feature type="transmembrane region" description="Helical" evidence="6">
    <location>
        <begin position="50"/>
        <end position="66"/>
    </location>
</feature>
<dbReference type="Pfam" id="PF07690">
    <property type="entry name" value="MFS_1"/>
    <property type="match status" value="1"/>
</dbReference>
<keyword evidence="2" id="KW-1003">Cell membrane</keyword>
<dbReference type="InterPro" id="IPR020846">
    <property type="entry name" value="MFS_dom"/>
</dbReference>
<evidence type="ECO:0000259" key="7">
    <source>
        <dbReference type="PROSITE" id="PS50850"/>
    </source>
</evidence>
<dbReference type="Gene3D" id="1.20.1250.20">
    <property type="entry name" value="MFS general substrate transporter like domains"/>
    <property type="match status" value="1"/>
</dbReference>
<dbReference type="GO" id="GO:0022857">
    <property type="term" value="F:transmembrane transporter activity"/>
    <property type="evidence" value="ECO:0007669"/>
    <property type="project" value="InterPro"/>
</dbReference>
<evidence type="ECO:0000256" key="1">
    <source>
        <dbReference type="ARBA" id="ARBA00004651"/>
    </source>
</evidence>